<dbReference type="RefSeq" id="WP_052955810.1">
    <property type="nucleotide sequence ID" value="NZ_BBWV01000002.1"/>
</dbReference>
<organism evidence="1 2">
    <name type="scientific">Flavihumibacter petaseus NBRC 106054</name>
    <dbReference type="NCBI Taxonomy" id="1220578"/>
    <lineage>
        <taxon>Bacteria</taxon>
        <taxon>Pseudomonadati</taxon>
        <taxon>Bacteroidota</taxon>
        <taxon>Chitinophagia</taxon>
        <taxon>Chitinophagales</taxon>
        <taxon>Chitinophagaceae</taxon>
        <taxon>Flavihumibacter</taxon>
    </lineage>
</organism>
<dbReference type="EMBL" id="BBWV01000002">
    <property type="protein sequence ID" value="GAO43813.1"/>
    <property type="molecule type" value="Genomic_DNA"/>
</dbReference>
<comment type="caution">
    <text evidence="1">The sequence shown here is derived from an EMBL/GenBank/DDBJ whole genome shotgun (WGS) entry which is preliminary data.</text>
</comment>
<proteinExistence type="predicted"/>
<accession>A0A0E9N1Z6</accession>
<reference evidence="1 2" key="1">
    <citation type="submission" date="2015-04" db="EMBL/GenBank/DDBJ databases">
        <title>Whole genome shotgun sequence of Flavihumibacter petaseus NBRC 106054.</title>
        <authorList>
            <person name="Miyazawa S."/>
            <person name="Hosoyama A."/>
            <person name="Hashimoto M."/>
            <person name="Noguchi M."/>
            <person name="Tsuchikane K."/>
            <person name="Ohji S."/>
            <person name="Yamazoe A."/>
            <person name="Ichikawa N."/>
            <person name="Kimura A."/>
            <person name="Fujita N."/>
        </authorList>
    </citation>
    <scope>NUCLEOTIDE SEQUENCE [LARGE SCALE GENOMIC DNA]</scope>
    <source>
        <strain evidence="1 2">NBRC 106054</strain>
    </source>
</reference>
<sequence length="197" mass="20678">MITGSSTISSADIFLGTGYEDLQLDTGIDLSGANNPQVHYKKPSGETGVWPATIEGSTLFYNIASGDLNESGTWSLQAAAAIAGEPAKGKIVDMEVLVPLIIGDLPATGTPGTEFTLMQDGAIPLITDRLLSVVLLFPEEEASALQAVVGSVEIRPAIPAYPDNRGNAFNPLIFTTEGDQMTITGITSTTKVKLFYA</sequence>
<evidence type="ECO:0000313" key="1">
    <source>
        <dbReference type="EMBL" id="GAO43813.1"/>
    </source>
</evidence>
<evidence type="ECO:0000313" key="2">
    <source>
        <dbReference type="Proteomes" id="UP000033121"/>
    </source>
</evidence>
<dbReference type="STRING" id="1220578.FPE01S_02_09190"/>
<name>A0A0E9N1Z6_9BACT</name>
<keyword evidence="2" id="KW-1185">Reference proteome</keyword>
<gene>
    <name evidence="1" type="ORF">FPE01S_02_09190</name>
</gene>
<dbReference type="Proteomes" id="UP000033121">
    <property type="component" value="Unassembled WGS sequence"/>
</dbReference>
<dbReference type="AlphaFoldDB" id="A0A0E9N1Z6"/>
<protein>
    <submittedName>
        <fullName evidence="1">Uncharacterized protein</fullName>
    </submittedName>
</protein>